<dbReference type="InterPro" id="IPR036942">
    <property type="entry name" value="Beta-barrel_TonB_sf"/>
</dbReference>
<evidence type="ECO:0000259" key="16">
    <source>
        <dbReference type="Pfam" id="PF07715"/>
    </source>
</evidence>
<organism evidence="17 18">
    <name type="scientific">Sphingomonas leidyi</name>
    <dbReference type="NCBI Taxonomy" id="68569"/>
    <lineage>
        <taxon>Bacteria</taxon>
        <taxon>Pseudomonadati</taxon>
        <taxon>Pseudomonadota</taxon>
        <taxon>Alphaproteobacteria</taxon>
        <taxon>Sphingomonadales</taxon>
        <taxon>Sphingomonadaceae</taxon>
        <taxon>Sphingomonas</taxon>
    </lineage>
</organism>
<dbReference type="AlphaFoldDB" id="A0A7X5ZV91"/>
<dbReference type="EMBL" id="JAASQV010000001">
    <property type="protein sequence ID" value="NIJ64484.1"/>
    <property type="molecule type" value="Genomic_DNA"/>
</dbReference>
<dbReference type="PANTHER" id="PTHR32552:SF81">
    <property type="entry name" value="TONB-DEPENDENT OUTER MEMBRANE RECEPTOR"/>
    <property type="match status" value="1"/>
</dbReference>
<dbReference type="RefSeq" id="WP_425057378.1">
    <property type="nucleotide sequence ID" value="NZ_JAASQV010000001.1"/>
</dbReference>
<dbReference type="Proteomes" id="UP000564677">
    <property type="component" value="Unassembled WGS sequence"/>
</dbReference>
<evidence type="ECO:0000256" key="2">
    <source>
        <dbReference type="ARBA" id="ARBA00022448"/>
    </source>
</evidence>
<dbReference type="PROSITE" id="PS52016">
    <property type="entry name" value="TONB_DEPENDENT_REC_3"/>
    <property type="match status" value="1"/>
</dbReference>
<evidence type="ECO:0000256" key="10">
    <source>
        <dbReference type="ARBA" id="ARBA00023237"/>
    </source>
</evidence>
<dbReference type="SUPFAM" id="SSF56935">
    <property type="entry name" value="Porins"/>
    <property type="match status" value="1"/>
</dbReference>
<reference evidence="17 18" key="1">
    <citation type="submission" date="2020-03" db="EMBL/GenBank/DDBJ databases">
        <title>Genomic Encyclopedia of Type Strains, Phase IV (KMG-IV): sequencing the most valuable type-strain genomes for metagenomic binning, comparative biology and taxonomic classification.</title>
        <authorList>
            <person name="Goeker M."/>
        </authorList>
    </citation>
    <scope>NUCLEOTIDE SEQUENCE [LARGE SCALE GENOMIC DNA]</scope>
    <source>
        <strain evidence="17 18">DSM 4733</strain>
    </source>
</reference>
<feature type="region of interest" description="Disordered" evidence="13">
    <location>
        <begin position="30"/>
        <end position="49"/>
    </location>
</feature>
<feature type="domain" description="TonB-dependent receptor plug" evidence="16">
    <location>
        <begin position="64"/>
        <end position="170"/>
    </location>
</feature>
<keyword evidence="6" id="KW-0408">Iron</keyword>
<evidence type="ECO:0000256" key="6">
    <source>
        <dbReference type="ARBA" id="ARBA00023004"/>
    </source>
</evidence>
<comment type="subcellular location">
    <subcellularLocation>
        <location evidence="1 11">Cell outer membrane</location>
        <topology evidence="1 11">Multi-pass membrane protein</topology>
    </subcellularLocation>
</comment>
<evidence type="ECO:0000256" key="14">
    <source>
        <dbReference type="SAM" id="SignalP"/>
    </source>
</evidence>
<keyword evidence="10 11" id="KW-0998">Cell outer membrane</keyword>
<evidence type="ECO:0000256" key="11">
    <source>
        <dbReference type="PROSITE-ProRule" id="PRU01360"/>
    </source>
</evidence>
<sequence length="923" mass="98918">MMRLRLLSCVAVPALSFALAAPAFAQDSQTPADATAQNQAEQNTGTRDPNEIVVTAQGRAQVLADVPLAVSAVTATQLERTGANDIRALNQVAPSLLVSSTGSDANTSARIRGVGTVGDNPGLESSVATFIDGVYRSRTGLGLNDLGEIERIEVLRGPQGTLGGRNASAGMLSVTTKGPEFTFGGMAEATYGNYDAWRLQGAVTGPLSEQVAFRLDGLYSKRDGFYHDVNTGRDINNRDRYLVRGQLLFQPSSDLSVRLIGDYSYRKEDCCAAVYATADVSQANAYVSPTNPGLIAPGTPVATVLTGITGTTFAQYFPGYNNAYSRRIATSANRSYTGKTKDWGFSGEVNWNLGGVELTSITAYRNYDNTQAADADYGLADILYFGPKSGRQFKTFTQELRFHGEAFGGKLDWLVGGYYAHEDLDTKSELKFGNDYGRFAACRIVYGSFSAFYNPNNVGCLTPTGVAVLSNTLGPLGAAGAAMVGGLQRLDTVRNVGDDTANFDQTSSNFAFFTHNIFHVTSNVDLTVGLRYTNETKKLNANFNNTNTICPVQQANLLPFMGVPALAPLAGGIITLSCQGGSSSALNGLTLNDQRKENKFTGTAILSWKPVDNILLYASYSRGYKAGGFNLDRSAFKNPNPAQPLPIFPISLANAGYYADVLQFEEETVTAYEAGMKLSTRGFNLNVAGFRQEFSNFQLNTFNGTVYLVQNINGCKVDLGGGDRDLSATTGACPSNQIKPGVVSTGFEVEMGMSPVRDLNFNFGVTYAKTKYANNLVGSGSGAPLDPALRLLPGQLLSNAPEWVVTSSAGWTPSLGGSLRGLLYVDARLADRYNTGSDLFPQKEQQSFVVVNGRIGISGNDQLWALEFWVQNATKANYMQVGFSSPFQAVSTTPTPGYPGGSQIFSAYLAEPRTYGITLRSRF</sequence>
<evidence type="ECO:0000256" key="3">
    <source>
        <dbReference type="ARBA" id="ARBA00022452"/>
    </source>
</evidence>
<feature type="signal peptide" evidence="14">
    <location>
        <begin position="1"/>
        <end position="25"/>
    </location>
</feature>
<evidence type="ECO:0000313" key="17">
    <source>
        <dbReference type="EMBL" id="NIJ64484.1"/>
    </source>
</evidence>
<evidence type="ECO:0000256" key="13">
    <source>
        <dbReference type="SAM" id="MobiDB-lite"/>
    </source>
</evidence>
<dbReference type="InterPro" id="IPR039426">
    <property type="entry name" value="TonB-dep_rcpt-like"/>
</dbReference>
<gene>
    <name evidence="17" type="ORF">FHR20_001415</name>
</gene>
<dbReference type="PANTHER" id="PTHR32552">
    <property type="entry name" value="FERRICHROME IRON RECEPTOR-RELATED"/>
    <property type="match status" value="1"/>
</dbReference>
<feature type="chain" id="PRO_5030544467" evidence="14">
    <location>
        <begin position="26"/>
        <end position="923"/>
    </location>
</feature>
<dbReference type="GO" id="GO:0009279">
    <property type="term" value="C:cell outer membrane"/>
    <property type="evidence" value="ECO:0007669"/>
    <property type="project" value="UniProtKB-SubCell"/>
</dbReference>
<dbReference type="Pfam" id="PF00593">
    <property type="entry name" value="TonB_dep_Rec_b-barrel"/>
    <property type="match status" value="1"/>
</dbReference>
<feature type="domain" description="TonB-dependent receptor-like beta-barrel" evidence="15">
    <location>
        <begin position="364"/>
        <end position="872"/>
    </location>
</feature>
<dbReference type="Pfam" id="PF07715">
    <property type="entry name" value="Plug"/>
    <property type="match status" value="1"/>
</dbReference>
<dbReference type="Gene3D" id="2.40.170.20">
    <property type="entry name" value="TonB-dependent receptor, beta-barrel domain"/>
    <property type="match status" value="3"/>
</dbReference>
<feature type="compositionally biased region" description="Polar residues" evidence="13">
    <location>
        <begin position="30"/>
        <end position="47"/>
    </location>
</feature>
<keyword evidence="8 12" id="KW-0798">TonB box</keyword>
<keyword evidence="3 11" id="KW-1134">Transmembrane beta strand</keyword>
<keyword evidence="4" id="KW-0410">Iron transport</keyword>
<evidence type="ECO:0000256" key="9">
    <source>
        <dbReference type="ARBA" id="ARBA00023136"/>
    </source>
</evidence>
<dbReference type="InterPro" id="IPR012910">
    <property type="entry name" value="Plug_dom"/>
</dbReference>
<accession>A0A7X5ZV91</accession>
<comment type="caution">
    <text evidence="17">The sequence shown here is derived from an EMBL/GenBank/DDBJ whole genome shotgun (WGS) entry which is preliminary data.</text>
</comment>
<keyword evidence="9 11" id="KW-0472">Membrane</keyword>
<evidence type="ECO:0000259" key="15">
    <source>
        <dbReference type="Pfam" id="PF00593"/>
    </source>
</evidence>
<keyword evidence="17" id="KW-0675">Receptor</keyword>
<proteinExistence type="inferred from homology"/>
<evidence type="ECO:0000256" key="1">
    <source>
        <dbReference type="ARBA" id="ARBA00004571"/>
    </source>
</evidence>
<keyword evidence="2 11" id="KW-0813">Transport</keyword>
<keyword evidence="18" id="KW-1185">Reference proteome</keyword>
<name>A0A7X5ZV91_9SPHN</name>
<evidence type="ECO:0000256" key="8">
    <source>
        <dbReference type="ARBA" id="ARBA00023077"/>
    </source>
</evidence>
<keyword evidence="14" id="KW-0732">Signal</keyword>
<keyword evidence="5 11" id="KW-0812">Transmembrane</keyword>
<dbReference type="GO" id="GO:0006826">
    <property type="term" value="P:iron ion transport"/>
    <property type="evidence" value="ECO:0007669"/>
    <property type="project" value="UniProtKB-KW"/>
</dbReference>
<evidence type="ECO:0000256" key="5">
    <source>
        <dbReference type="ARBA" id="ARBA00022692"/>
    </source>
</evidence>
<dbReference type="InterPro" id="IPR000531">
    <property type="entry name" value="Beta-barrel_TonB"/>
</dbReference>
<keyword evidence="7" id="KW-0406">Ion transport</keyword>
<evidence type="ECO:0000256" key="4">
    <source>
        <dbReference type="ARBA" id="ARBA00022496"/>
    </source>
</evidence>
<protein>
    <submittedName>
        <fullName evidence="17">Outer membrane receptor protein involved in Fe transport</fullName>
    </submittedName>
</protein>
<evidence type="ECO:0000313" key="18">
    <source>
        <dbReference type="Proteomes" id="UP000564677"/>
    </source>
</evidence>
<evidence type="ECO:0000256" key="12">
    <source>
        <dbReference type="RuleBase" id="RU003357"/>
    </source>
</evidence>
<evidence type="ECO:0000256" key="7">
    <source>
        <dbReference type="ARBA" id="ARBA00023065"/>
    </source>
</evidence>
<comment type="similarity">
    <text evidence="11 12">Belongs to the TonB-dependent receptor family.</text>
</comment>